<sequence>MMLCAIELLRSNRDMVRSGIIKYTIWHL</sequence>
<protein>
    <submittedName>
        <fullName evidence="1">Uncharacterized protein</fullName>
    </submittedName>
</protein>
<reference evidence="1" key="2">
    <citation type="journal article" date="2015" name="Data Brief">
        <title>Shoot transcriptome of the giant reed, Arundo donax.</title>
        <authorList>
            <person name="Barrero R.A."/>
            <person name="Guerrero F.D."/>
            <person name="Moolhuijzen P."/>
            <person name="Goolsby J.A."/>
            <person name="Tidwell J."/>
            <person name="Bellgard S.E."/>
            <person name="Bellgard M.I."/>
        </authorList>
    </citation>
    <scope>NUCLEOTIDE SEQUENCE</scope>
    <source>
        <tissue evidence="1">Shoot tissue taken approximately 20 cm above the soil surface</tissue>
    </source>
</reference>
<dbReference type="AlphaFoldDB" id="A0A0A9C9L2"/>
<organism evidence="1">
    <name type="scientific">Arundo donax</name>
    <name type="common">Giant reed</name>
    <name type="synonym">Donax arundinaceus</name>
    <dbReference type="NCBI Taxonomy" id="35708"/>
    <lineage>
        <taxon>Eukaryota</taxon>
        <taxon>Viridiplantae</taxon>
        <taxon>Streptophyta</taxon>
        <taxon>Embryophyta</taxon>
        <taxon>Tracheophyta</taxon>
        <taxon>Spermatophyta</taxon>
        <taxon>Magnoliopsida</taxon>
        <taxon>Liliopsida</taxon>
        <taxon>Poales</taxon>
        <taxon>Poaceae</taxon>
        <taxon>PACMAD clade</taxon>
        <taxon>Arundinoideae</taxon>
        <taxon>Arundineae</taxon>
        <taxon>Arundo</taxon>
    </lineage>
</organism>
<evidence type="ECO:0000313" key="1">
    <source>
        <dbReference type="EMBL" id="JAD68192.1"/>
    </source>
</evidence>
<proteinExistence type="predicted"/>
<accession>A0A0A9C9L2</accession>
<name>A0A0A9C9L2_ARUDO</name>
<dbReference type="EMBL" id="GBRH01229703">
    <property type="protein sequence ID" value="JAD68192.1"/>
    <property type="molecule type" value="Transcribed_RNA"/>
</dbReference>
<reference evidence="1" key="1">
    <citation type="submission" date="2014-09" db="EMBL/GenBank/DDBJ databases">
        <authorList>
            <person name="Magalhaes I.L.F."/>
            <person name="Oliveira U."/>
            <person name="Santos F.R."/>
            <person name="Vidigal T.H.D.A."/>
            <person name="Brescovit A.D."/>
            <person name="Santos A.J."/>
        </authorList>
    </citation>
    <scope>NUCLEOTIDE SEQUENCE</scope>
    <source>
        <tissue evidence="1">Shoot tissue taken approximately 20 cm above the soil surface</tissue>
    </source>
</reference>